<reference evidence="2 3" key="1">
    <citation type="submission" date="2018-06" db="EMBL/GenBank/DDBJ databases">
        <authorList>
            <consortium name="Pathogen Informatics"/>
            <person name="Doyle S."/>
        </authorList>
    </citation>
    <scope>NUCLEOTIDE SEQUENCE [LARGE SCALE GENOMIC DNA]</scope>
    <source>
        <strain evidence="2 3">NCTC4524</strain>
    </source>
</reference>
<sequence length="128" mass="13886">MTGEANNAGKTGNLSDAATGVLDVLSRWAGARWTAMAVMAGALVFLIAGAVVGFDHWWQVFAHSAAAVVTLPMLFVLQHTTNRETSAILIKLDELIQATTDAKEEFVDLEDQEVSAQEQLHDELHHDD</sequence>
<dbReference type="InterPro" id="IPR007251">
    <property type="entry name" value="Iron_permease_Fet4"/>
</dbReference>
<dbReference type="EMBL" id="UGQQ01000002">
    <property type="protein sequence ID" value="SUA27253.1"/>
    <property type="molecule type" value="Genomic_DNA"/>
</dbReference>
<protein>
    <submittedName>
        <fullName evidence="2">Predicted small integral membrane protein</fullName>
    </submittedName>
</protein>
<dbReference type="Pfam" id="PF04120">
    <property type="entry name" value="Iron_permease"/>
    <property type="match status" value="1"/>
</dbReference>
<keyword evidence="1" id="KW-1133">Transmembrane helix</keyword>
<dbReference type="RefSeq" id="WP_051752264.1">
    <property type="nucleotide sequence ID" value="NZ_CP081000.1"/>
</dbReference>
<feature type="transmembrane region" description="Helical" evidence="1">
    <location>
        <begin position="60"/>
        <end position="77"/>
    </location>
</feature>
<dbReference type="GO" id="GO:0055085">
    <property type="term" value="P:transmembrane transport"/>
    <property type="evidence" value="ECO:0007669"/>
    <property type="project" value="InterPro"/>
</dbReference>
<organism evidence="2 3">
    <name type="scientific">Mycolicibacterium senegalense</name>
    <dbReference type="NCBI Taxonomy" id="1796"/>
    <lineage>
        <taxon>Bacteria</taxon>
        <taxon>Bacillati</taxon>
        <taxon>Actinomycetota</taxon>
        <taxon>Actinomycetes</taxon>
        <taxon>Mycobacteriales</taxon>
        <taxon>Mycobacteriaceae</taxon>
        <taxon>Mycolicibacterium</taxon>
    </lineage>
</organism>
<evidence type="ECO:0000256" key="1">
    <source>
        <dbReference type="SAM" id="Phobius"/>
    </source>
</evidence>
<keyword evidence="1" id="KW-0812">Transmembrane</keyword>
<evidence type="ECO:0000313" key="3">
    <source>
        <dbReference type="Proteomes" id="UP000254945"/>
    </source>
</evidence>
<dbReference type="Proteomes" id="UP000254945">
    <property type="component" value="Unassembled WGS sequence"/>
</dbReference>
<accession>A0A378W2A1</accession>
<feature type="transmembrane region" description="Helical" evidence="1">
    <location>
        <begin position="33"/>
        <end position="54"/>
    </location>
</feature>
<evidence type="ECO:0000313" key="2">
    <source>
        <dbReference type="EMBL" id="SUA27253.1"/>
    </source>
</evidence>
<gene>
    <name evidence="2" type="ORF">NCTC4524_03223</name>
</gene>
<dbReference type="AlphaFoldDB" id="A0A378W2A1"/>
<name>A0A378W2A1_9MYCO</name>
<proteinExistence type="predicted"/>
<keyword evidence="1" id="KW-0472">Membrane</keyword>